<accession>A0A7G5N2V6</accession>
<sequence>MRYRKKPVEIEAFRLTDDPDRIAPEWFTRAVEDGKVYIDRSLLDGHMHVYGCTIETLEGRMQARLGDYIIQGLRGELYPCKPDIFMKTYDLVG</sequence>
<organism evidence="1 2">
    <name type="scientific">Blautia producta</name>
    <dbReference type="NCBI Taxonomy" id="33035"/>
    <lineage>
        <taxon>Bacteria</taxon>
        <taxon>Bacillati</taxon>
        <taxon>Bacillota</taxon>
        <taxon>Clostridia</taxon>
        <taxon>Lachnospirales</taxon>
        <taxon>Lachnospiraceae</taxon>
        <taxon>Blautia</taxon>
    </lineage>
</organism>
<dbReference type="RefSeq" id="WP_018596826.1">
    <property type="nucleotide sequence ID" value="NZ_CABLBP010000036.1"/>
</dbReference>
<dbReference type="GeneID" id="75053305"/>
<gene>
    <name evidence="1" type="ORF">E5259_28565</name>
</gene>
<evidence type="ECO:0000313" key="2">
    <source>
        <dbReference type="Proteomes" id="UP000515789"/>
    </source>
</evidence>
<reference evidence="1 2" key="1">
    <citation type="submission" date="2019-04" db="EMBL/GenBank/DDBJ databases">
        <authorList>
            <person name="Schori C."/>
            <person name="Ahrens C."/>
        </authorList>
    </citation>
    <scope>NUCLEOTIDE SEQUENCE [LARGE SCALE GENOMIC DNA]</scope>
    <source>
        <strain evidence="1 2">DSM 2950</strain>
    </source>
</reference>
<protein>
    <submittedName>
        <fullName evidence="1">Uncharacterized protein</fullName>
    </submittedName>
</protein>
<proteinExistence type="predicted"/>
<dbReference type="EMBL" id="CP039126">
    <property type="protein sequence ID" value="QMW81199.1"/>
    <property type="molecule type" value="Genomic_DNA"/>
</dbReference>
<dbReference type="Proteomes" id="UP000515789">
    <property type="component" value="Chromosome"/>
</dbReference>
<name>A0A7G5N2V6_9FIRM</name>
<dbReference type="AlphaFoldDB" id="A0A7G5N2V6"/>
<evidence type="ECO:0000313" key="1">
    <source>
        <dbReference type="EMBL" id="QMW81199.1"/>
    </source>
</evidence>